<dbReference type="RefSeq" id="WP_190260104.1">
    <property type="nucleotide sequence ID" value="NZ_CP053923.1"/>
</dbReference>
<reference evidence="2 3" key="1">
    <citation type="submission" date="2020-05" db="EMBL/GenBank/DDBJ databases">
        <title>Complete closed genome sequence of Defluviicoccus vanus.</title>
        <authorList>
            <person name="Bessarab I."/>
            <person name="Arumugam K."/>
            <person name="Maszenan A.M."/>
            <person name="Seviour R.J."/>
            <person name="Williams R.B."/>
        </authorList>
    </citation>
    <scope>NUCLEOTIDE SEQUENCE [LARGE SCALE GENOMIC DNA]</scope>
    <source>
        <strain evidence="2 3">Ben 114</strain>
    </source>
</reference>
<protein>
    <submittedName>
        <fullName evidence="2">Uncharacterized protein</fullName>
    </submittedName>
</protein>
<dbReference type="EMBL" id="CP053923">
    <property type="protein sequence ID" value="QNT69584.1"/>
    <property type="molecule type" value="Genomic_DNA"/>
</dbReference>
<keyword evidence="3" id="KW-1185">Reference proteome</keyword>
<name>A0A7H1N1J8_9PROT</name>
<dbReference type="KEGG" id="dvn:HQ394_09915"/>
<organism evidence="2 3">
    <name type="scientific">Defluviicoccus vanus</name>
    <dbReference type="NCBI Taxonomy" id="111831"/>
    <lineage>
        <taxon>Bacteria</taxon>
        <taxon>Pseudomonadati</taxon>
        <taxon>Pseudomonadota</taxon>
        <taxon>Alphaproteobacteria</taxon>
        <taxon>Rhodospirillales</taxon>
        <taxon>Rhodospirillaceae</taxon>
        <taxon>Defluviicoccus</taxon>
    </lineage>
</organism>
<gene>
    <name evidence="2" type="ORF">HQ394_09915</name>
</gene>
<dbReference type="Proteomes" id="UP000516369">
    <property type="component" value="Chromosome"/>
</dbReference>
<evidence type="ECO:0000313" key="2">
    <source>
        <dbReference type="EMBL" id="QNT69584.1"/>
    </source>
</evidence>
<evidence type="ECO:0000313" key="3">
    <source>
        <dbReference type="Proteomes" id="UP000516369"/>
    </source>
</evidence>
<feature type="compositionally biased region" description="Pro residues" evidence="1">
    <location>
        <begin position="56"/>
        <end position="69"/>
    </location>
</feature>
<accession>A0A7H1N1J8</accession>
<evidence type="ECO:0000256" key="1">
    <source>
        <dbReference type="SAM" id="MobiDB-lite"/>
    </source>
</evidence>
<dbReference type="AlphaFoldDB" id="A0A7H1N1J8"/>
<sequence>MNIAFQVLGKHARQRLDDTVDNDTKPTKALTVARLVLRRPSAVLTMKATIRYPQIQSPPPWEGPDPDPSPQNSRQAHPAFATHALYAYPPHRDQSRSATAFSITASLPRLAKEHFAAAKEFLALFFIFLCKNVETNETVMIRCNLRNKTETGTTQKKRLTLFGAFDSSVLYLW</sequence>
<proteinExistence type="predicted"/>
<feature type="region of interest" description="Disordered" evidence="1">
    <location>
        <begin position="54"/>
        <end position="76"/>
    </location>
</feature>